<comment type="subcellular location">
    <subcellularLocation>
        <location evidence="1">Membrane</location>
    </subcellularLocation>
</comment>
<dbReference type="SMART" id="SM00664">
    <property type="entry name" value="DoH"/>
    <property type="match status" value="2"/>
</dbReference>
<reference evidence="8" key="1">
    <citation type="submission" date="2023-06" db="EMBL/GenBank/DDBJ databases">
        <title>Survivors Of The Sea: Transcriptome response of Skeletonema marinoi to long-term dormancy.</title>
        <authorList>
            <person name="Pinder M.I.M."/>
            <person name="Kourtchenko O."/>
            <person name="Robertson E.K."/>
            <person name="Larsson T."/>
            <person name="Maumus F."/>
            <person name="Osuna-Cruz C.M."/>
            <person name="Vancaester E."/>
            <person name="Stenow R."/>
            <person name="Vandepoele K."/>
            <person name="Ploug H."/>
            <person name="Bruchert V."/>
            <person name="Godhe A."/>
            <person name="Topel M."/>
        </authorList>
    </citation>
    <scope>NUCLEOTIDE SEQUENCE</scope>
    <source>
        <strain evidence="8">R05AC</strain>
    </source>
</reference>
<keyword evidence="6" id="KW-1133">Transmembrane helix</keyword>
<feature type="compositionally biased region" description="Basic and acidic residues" evidence="5">
    <location>
        <begin position="106"/>
        <end position="126"/>
    </location>
</feature>
<gene>
    <name evidence="8" type="ORF">QTG54_015228</name>
</gene>
<feature type="compositionally biased region" description="Acidic residues" evidence="5">
    <location>
        <begin position="25"/>
        <end position="36"/>
    </location>
</feature>
<dbReference type="Proteomes" id="UP001224775">
    <property type="component" value="Unassembled WGS sequence"/>
</dbReference>
<keyword evidence="9" id="KW-1185">Reference proteome</keyword>
<comment type="caution">
    <text evidence="8">The sequence shown here is derived from an EMBL/GenBank/DDBJ whole genome shotgun (WGS) entry which is preliminary data.</text>
</comment>
<feature type="transmembrane region" description="Helical" evidence="6">
    <location>
        <begin position="219"/>
        <end position="239"/>
    </location>
</feature>
<dbReference type="CDD" id="cd09631">
    <property type="entry name" value="DOMON_DOH"/>
    <property type="match status" value="2"/>
</dbReference>
<accession>A0AAD8XUZ1</accession>
<dbReference type="PANTHER" id="PTHR23130:SF171">
    <property type="entry name" value="OS01G0895300 PROTEIN"/>
    <property type="match status" value="1"/>
</dbReference>
<evidence type="ECO:0000313" key="9">
    <source>
        <dbReference type="Proteomes" id="UP001224775"/>
    </source>
</evidence>
<feature type="domain" description="DOMON" evidence="7">
    <location>
        <begin position="316"/>
        <end position="437"/>
    </location>
</feature>
<name>A0AAD8XUZ1_9STRA</name>
<dbReference type="EMBL" id="JATAAI010000042">
    <property type="protein sequence ID" value="KAK1733970.1"/>
    <property type="molecule type" value="Genomic_DNA"/>
</dbReference>
<dbReference type="AlphaFoldDB" id="A0AAD8XUZ1"/>
<organism evidence="8 9">
    <name type="scientific">Skeletonema marinoi</name>
    <dbReference type="NCBI Taxonomy" id="267567"/>
    <lineage>
        <taxon>Eukaryota</taxon>
        <taxon>Sar</taxon>
        <taxon>Stramenopiles</taxon>
        <taxon>Ochrophyta</taxon>
        <taxon>Bacillariophyta</taxon>
        <taxon>Coscinodiscophyceae</taxon>
        <taxon>Thalassiosirophycidae</taxon>
        <taxon>Thalassiosirales</taxon>
        <taxon>Skeletonemataceae</taxon>
        <taxon>Skeletonema</taxon>
        <taxon>Skeletonema marinoi-dohrnii complex</taxon>
    </lineage>
</organism>
<dbReference type="Pfam" id="PF03351">
    <property type="entry name" value="DOMON"/>
    <property type="match status" value="1"/>
</dbReference>
<evidence type="ECO:0000256" key="4">
    <source>
        <dbReference type="ARBA" id="ARBA00023136"/>
    </source>
</evidence>
<sequence>MAAQPNSHHRHSIGPHPDLPTITEDLLESESEEDSITDNNILIDDNQSDSGSKVSYANSYAFTLDGVGFDEENSLISGICNGSVVNNNNERQHLTPPQNNRGGGSHGDKRLESHRHDDDVEKKELEHREACRKLGIPWSRTHSDSDLGSDNNDGGGVSAAAKKKVKWPWPDMGGKVSPTSPPTLDTLDEHMRNYALSNTSGAKKRRKINTRWNVKNGSALIATIVLIALCLIGIMVTALTSNSDEDSIEAEVVVMKGHPRPKVSAATQNVHGTVSAETSIHKTKAAKEDDVAAKRLDHDDEEEDCITDVCNVELSHTCLLNYKVNTPTTATDVNTITFELVCEGEAWIGIGFSNDGQMVGSEAVLGVPGGVPQKYVLGGKDNSSVMPVAVEKQTLMDASIQYWTKRGLTVMTFTKIMKEEGEVEIRSGENTFLYAQGMGVDLGYHATGESFTLTLPDIVETEEQAVEVATATIEEPIVEDTAPPEEIGSEEATTDDGLDSSCIDQQGKFKNRNNKNRSCDWMSKSGDTLHSNLQDRECGIQSLGTQPSELGLKCRYTCRAYNGCLLKDAQDVASEVDMVQPPPIDEAIDVDDAGGVAAPCTIDVCNLELSHTCLLKYKVNHPTLVTPVNTITLELVCEGEAWIGIGFSNDGQMIGSEAVLGVPGSVPQKYVLGGKDNSSVMPMAAHKQTLTDASVEYESGLTILKFTKTMKEEGEVEIRSGENTFLYAQGMGVDLGYHATGESFTLSLPGVEEEAPAADTSIEIPLAGDTFIDASKGLLRYCSWLDIRHWSQRQIRRDANCNNELTQASCPTSCSAYIFIDEAPGKSQDTKTIIDNSQDIELMRAPHVPLPRDDCFDTDGYFLDSNSTVRQCDWLNTNLDPLDETRKIYNCGYLKEPTDLGRMCKLSCGMCDW</sequence>
<feature type="region of interest" description="Disordered" evidence="5">
    <location>
        <begin position="475"/>
        <end position="501"/>
    </location>
</feature>
<keyword evidence="6" id="KW-0812">Transmembrane</keyword>
<evidence type="ECO:0000256" key="3">
    <source>
        <dbReference type="ARBA" id="ARBA00022729"/>
    </source>
</evidence>
<keyword evidence="2" id="KW-0813">Transport</keyword>
<dbReference type="InterPro" id="IPR005018">
    <property type="entry name" value="DOMON_domain"/>
</dbReference>
<dbReference type="PROSITE" id="PS50836">
    <property type="entry name" value="DOMON"/>
    <property type="match status" value="2"/>
</dbReference>
<evidence type="ECO:0000259" key="7">
    <source>
        <dbReference type="PROSITE" id="PS50836"/>
    </source>
</evidence>
<dbReference type="InterPro" id="IPR045266">
    <property type="entry name" value="DOH_DOMON"/>
</dbReference>
<evidence type="ECO:0000256" key="6">
    <source>
        <dbReference type="SAM" id="Phobius"/>
    </source>
</evidence>
<evidence type="ECO:0000256" key="2">
    <source>
        <dbReference type="ARBA" id="ARBA00022448"/>
    </source>
</evidence>
<feature type="domain" description="DOMON" evidence="7">
    <location>
        <begin position="611"/>
        <end position="730"/>
    </location>
</feature>
<keyword evidence="4 6" id="KW-0472">Membrane</keyword>
<evidence type="ECO:0000313" key="8">
    <source>
        <dbReference type="EMBL" id="KAK1733970.1"/>
    </source>
</evidence>
<evidence type="ECO:0000256" key="1">
    <source>
        <dbReference type="ARBA" id="ARBA00004370"/>
    </source>
</evidence>
<evidence type="ECO:0000256" key="5">
    <source>
        <dbReference type="SAM" id="MobiDB-lite"/>
    </source>
</evidence>
<feature type="compositionally biased region" description="Polar residues" evidence="5">
    <location>
        <begin position="87"/>
        <end position="100"/>
    </location>
</feature>
<feature type="region of interest" description="Disordered" evidence="5">
    <location>
        <begin position="1"/>
        <end position="52"/>
    </location>
</feature>
<dbReference type="GO" id="GO:0016020">
    <property type="term" value="C:membrane"/>
    <property type="evidence" value="ECO:0007669"/>
    <property type="project" value="UniProtKB-SubCell"/>
</dbReference>
<feature type="compositionally biased region" description="Acidic residues" evidence="5">
    <location>
        <begin position="487"/>
        <end position="498"/>
    </location>
</feature>
<feature type="region of interest" description="Disordered" evidence="5">
    <location>
        <begin position="87"/>
        <end position="126"/>
    </location>
</feature>
<protein>
    <recommendedName>
        <fullName evidence="7">DOMON domain-containing protein</fullName>
    </recommendedName>
</protein>
<keyword evidence="3" id="KW-0732">Signal</keyword>
<proteinExistence type="predicted"/>
<dbReference type="PANTHER" id="PTHR23130">
    <property type="entry name" value="CYTOCHROME B561 AND DOMON DOMAIN-CONTAINING PROTEIN"/>
    <property type="match status" value="1"/>
</dbReference>